<organism evidence="5 6">
    <name type="scientific">Lactuca saligna</name>
    <name type="common">Willowleaf lettuce</name>
    <dbReference type="NCBI Taxonomy" id="75948"/>
    <lineage>
        <taxon>Eukaryota</taxon>
        <taxon>Viridiplantae</taxon>
        <taxon>Streptophyta</taxon>
        <taxon>Embryophyta</taxon>
        <taxon>Tracheophyta</taxon>
        <taxon>Spermatophyta</taxon>
        <taxon>Magnoliopsida</taxon>
        <taxon>eudicotyledons</taxon>
        <taxon>Gunneridae</taxon>
        <taxon>Pentapetalae</taxon>
        <taxon>asterids</taxon>
        <taxon>campanulids</taxon>
        <taxon>Asterales</taxon>
        <taxon>Asteraceae</taxon>
        <taxon>Cichorioideae</taxon>
        <taxon>Cichorieae</taxon>
        <taxon>Lactucinae</taxon>
        <taxon>Lactuca</taxon>
    </lineage>
</organism>
<evidence type="ECO:0000256" key="1">
    <source>
        <dbReference type="ARBA" id="ARBA00022614"/>
    </source>
</evidence>
<dbReference type="Gene3D" id="3.40.50.10140">
    <property type="entry name" value="Toll/interleukin-1 receptor homology (TIR) domain"/>
    <property type="match status" value="1"/>
</dbReference>
<gene>
    <name evidence="5" type="ORF">LSALG_LOCUS34452</name>
</gene>
<dbReference type="GO" id="GO:0007165">
    <property type="term" value="P:signal transduction"/>
    <property type="evidence" value="ECO:0007669"/>
    <property type="project" value="InterPro"/>
</dbReference>
<dbReference type="Proteomes" id="UP001177003">
    <property type="component" value="Chromosome 8"/>
</dbReference>
<evidence type="ECO:0000313" key="6">
    <source>
        <dbReference type="Proteomes" id="UP001177003"/>
    </source>
</evidence>
<dbReference type="AlphaFoldDB" id="A0AA35ZPH8"/>
<reference evidence="5" key="1">
    <citation type="submission" date="2023-04" db="EMBL/GenBank/DDBJ databases">
        <authorList>
            <person name="Vijverberg K."/>
            <person name="Xiong W."/>
            <person name="Schranz E."/>
        </authorList>
    </citation>
    <scope>NUCLEOTIDE SEQUENCE</scope>
</reference>
<dbReference type="InterPro" id="IPR042197">
    <property type="entry name" value="Apaf_helical"/>
</dbReference>
<dbReference type="EMBL" id="OX465084">
    <property type="protein sequence ID" value="CAI9295517.1"/>
    <property type="molecule type" value="Genomic_DNA"/>
</dbReference>
<dbReference type="SMART" id="SM00255">
    <property type="entry name" value="TIR"/>
    <property type="match status" value="1"/>
</dbReference>
<dbReference type="InterPro" id="IPR000157">
    <property type="entry name" value="TIR_dom"/>
</dbReference>
<evidence type="ECO:0000256" key="2">
    <source>
        <dbReference type="ARBA" id="ARBA00022737"/>
    </source>
</evidence>
<dbReference type="Gene3D" id="3.40.50.300">
    <property type="entry name" value="P-loop containing nucleotide triphosphate hydrolases"/>
    <property type="match status" value="2"/>
</dbReference>
<feature type="domain" description="TIR" evidence="4">
    <location>
        <begin position="18"/>
        <end position="184"/>
    </location>
</feature>
<dbReference type="GO" id="GO:0006952">
    <property type="term" value="P:defense response"/>
    <property type="evidence" value="ECO:0007669"/>
    <property type="project" value="InterPro"/>
</dbReference>
<evidence type="ECO:0000259" key="4">
    <source>
        <dbReference type="PROSITE" id="PS50104"/>
    </source>
</evidence>
<dbReference type="PRINTS" id="PR00364">
    <property type="entry name" value="DISEASERSIST"/>
</dbReference>
<dbReference type="Pfam" id="PF01582">
    <property type="entry name" value="TIR"/>
    <property type="match status" value="1"/>
</dbReference>
<dbReference type="InterPro" id="IPR027417">
    <property type="entry name" value="P-loop_NTPase"/>
</dbReference>
<dbReference type="PANTHER" id="PTHR11017">
    <property type="entry name" value="LEUCINE-RICH REPEAT-CONTAINING PROTEIN"/>
    <property type="match status" value="1"/>
</dbReference>
<dbReference type="InterPro" id="IPR044974">
    <property type="entry name" value="Disease_R_plants"/>
</dbReference>
<dbReference type="PROSITE" id="PS50104">
    <property type="entry name" value="TIR"/>
    <property type="match status" value="1"/>
</dbReference>
<dbReference type="Gene3D" id="1.10.8.430">
    <property type="entry name" value="Helical domain of apoptotic protease-activating factors"/>
    <property type="match status" value="1"/>
</dbReference>
<evidence type="ECO:0000256" key="3">
    <source>
        <dbReference type="ARBA" id="ARBA00023027"/>
    </source>
</evidence>
<keyword evidence="2" id="KW-0677">Repeat</keyword>
<dbReference type="SUPFAM" id="SSF52200">
    <property type="entry name" value="Toll/Interleukin receptor TIR domain"/>
    <property type="match status" value="1"/>
</dbReference>
<keyword evidence="6" id="KW-1185">Reference proteome</keyword>
<dbReference type="InterPro" id="IPR032675">
    <property type="entry name" value="LRR_dom_sf"/>
</dbReference>
<sequence length="991" mass="111981">MASSSSSPSAPAFSSQSWNHDVFLSFRGEDTRKTFVDHLYSALVLQGIDTYKDDETVGQGESIRPSLMKAIEESQIAVIVFSINYADSSWCLDELAHIMKCKDTTGKIVMPIFYDVDPSTLRKQKGKYGEAFAKHKLENKNKVESWKKAIVDASNLSGWEPKNIANGHESKAIKEIVDKISSRLQLVTATANEKLIGMSARVQRLKSELQIGSSGVRMIGIWGVGGGGKTTLASCIYDEIGRKFDGKSIGGGRSLIDKRLRNRRVLIVLDDVDELEQLEVLAGSPDWFGEGSRILITTRDEHLLNAHKVMVHDVSLLSSDEAIKLFRKHAFRGCLPMKDYEELSEEVVSYAGGLPLALTVLGSSLCDKNIDQWKSAIARLKDVPDDKVLEKLKVSFDGLTKIQKDLFLDIACFFRWQQKDWAMERLDACGFHPVIGVEELRQKALITISRGCFDMHDLVQEMGHHIVRGEHPKNPEKHSRVWLKEDVLRLCAMDATMDLDKIEAIQASFLSFTELTQYEGPLPPEVVEHFRVPANREPLSPILANMRNLRYIEWKGDPANPLLNNFPPKELCCLILRSSTQDQLWNGYKVLRNLKTMELYDLDNLIMTPNFDGIPYLEIFRLSRCPKLEEIHTSFGGLDRLVCLSIEECLGIKKFPSITGLKKLETLSFRVSPGVFELSEIQQKMENLGDEDMSSAVAELSKLNLNLNPNPIRSCFFRRDLIKLNLSACSLEDEDIMSCVVWELPNVQELNLSDNNFSRLDFSLMRLPRLKFLDVSTCMYLVELSGLPSSIAVLIALFCLSLKTFGDTSNCKWLWKVSLYGACEVDPLDGWMFLMSMFEGNAIEDHFISGTLQYPIPIGGLGRLFWGNTFTRRLPHGWYNDYSGFLLRAVTFSPYPEFDIIIKQEVHEDSRFEEYIEELEPVLDPRATVTYVGYVSFNSLRSTACLNSTYNSISFSGILADRVGVELVCRKSKDQTTKKRSRLLRILGSGN</sequence>
<dbReference type="SUPFAM" id="SSF52058">
    <property type="entry name" value="L domain-like"/>
    <property type="match status" value="1"/>
</dbReference>
<dbReference type="GO" id="GO:0043531">
    <property type="term" value="F:ADP binding"/>
    <property type="evidence" value="ECO:0007669"/>
    <property type="project" value="InterPro"/>
</dbReference>
<dbReference type="FunFam" id="3.40.50.10140:FF:000007">
    <property type="entry name" value="Disease resistance protein (TIR-NBS-LRR class)"/>
    <property type="match status" value="1"/>
</dbReference>
<keyword evidence="1" id="KW-0433">Leucine-rich repeat</keyword>
<dbReference type="InterPro" id="IPR058192">
    <property type="entry name" value="WHD_ROQ1-like"/>
</dbReference>
<dbReference type="InterPro" id="IPR002182">
    <property type="entry name" value="NB-ARC"/>
</dbReference>
<protein>
    <recommendedName>
        <fullName evidence="4">TIR domain-containing protein</fullName>
    </recommendedName>
</protein>
<dbReference type="Pfam" id="PF23282">
    <property type="entry name" value="WHD_ROQ1"/>
    <property type="match status" value="1"/>
</dbReference>
<dbReference type="Gene3D" id="3.80.10.10">
    <property type="entry name" value="Ribonuclease Inhibitor"/>
    <property type="match status" value="2"/>
</dbReference>
<name>A0AA35ZPH8_LACSI</name>
<dbReference type="PANTHER" id="PTHR11017:SF271">
    <property type="entry name" value="DISEASE RESISTANCE PROTEIN (TIR-NBS-LRR CLASS) FAMILY"/>
    <property type="match status" value="1"/>
</dbReference>
<keyword evidence="3" id="KW-0520">NAD</keyword>
<dbReference type="Pfam" id="PF00931">
    <property type="entry name" value="NB-ARC"/>
    <property type="match status" value="1"/>
</dbReference>
<accession>A0AA35ZPH8</accession>
<dbReference type="InterPro" id="IPR035897">
    <property type="entry name" value="Toll_tir_struct_dom_sf"/>
</dbReference>
<dbReference type="SUPFAM" id="SSF52540">
    <property type="entry name" value="P-loop containing nucleoside triphosphate hydrolases"/>
    <property type="match status" value="1"/>
</dbReference>
<evidence type="ECO:0000313" key="5">
    <source>
        <dbReference type="EMBL" id="CAI9295517.1"/>
    </source>
</evidence>
<proteinExistence type="predicted"/>